<dbReference type="Proteomes" id="UP001434883">
    <property type="component" value="Unassembled WGS sequence"/>
</dbReference>
<accession>A0ABV0SBM2</accession>
<evidence type="ECO:0000313" key="2">
    <source>
        <dbReference type="Proteomes" id="UP001434883"/>
    </source>
</evidence>
<proteinExistence type="predicted"/>
<name>A0ABV0SBM2_9TELE</name>
<gene>
    <name evidence="1" type="ORF">XENOCAPTIV_014652</name>
</gene>
<organism evidence="1 2">
    <name type="scientific">Xenoophorus captivus</name>
    <dbReference type="NCBI Taxonomy" id="1517983"/>
    <lineage>
        <taxon>Eukaryota</taxon>
        <taxon>Metazoa</taxon>
        <taxon>Chordata</taxon>
        <taxon>Craniata</taxon>
        <taxon>Vertebrata</taxon>
        <taxon>Euteleostomi</taxon>
        <taxon>Actinopterygii</taxon>
        <taxon>Neopterygii</taxon>
        <taxon>Teleostei</taxon>
        <taxon>Neoteleostei</taxon>
        <taxon>Acanthomorphata</taxon>
        <taxon>Ovalentaria</taxon>
        <taxon>Atherinomorphae</taxon>
        <taxon>Cyprinodontiformes</taxon>
        <taxon>Goodeidae</taxon>
        <taxon>Xenoophorus</taxon>
    </lineage>
</organism>
<reference evidence="1 2" key="1">
    <citation type="submission" date="2021-06" db="EMBL/GenBank/DDBJ databases">
        <authorList>
            <person name="Palmer J.M."/>
        </authorList>
    </citation>
    <scope>NUCLEOTIDE SEQUENCE [LARGE SCALE GENOMIC DNA]</scope>
    <source>
        <strain evidence="1 2">XC_2019</strain>
        <tissue evidence="1">Muscle</tissue>
    </source>
</reference>
<dbReference type="EMBL" id="JAHRIN010075923">
    <property type="protein sequence ID" value="MEQ2217556.1"/>
    <property type="molecule type" value="Genomic_DNA"/>
</dbReference>
<sequence length="90" mass="10155">SLRMMLHRVSEGGVSSPLLQRAKAEKQVEYLDLDLHTGRLTPSRQLKVEPAATSKVGQVMNEHEEIADVWTMLFNTKSSEDFHLYISATV</sequence>
<feature type="non-terminal residue" evidence="1">
    <location>
        <position position="1"/>
    </location>
</feature>
<comment type="caution">
    <text evidence="1">The sequence shown here is derived from an EMBL/GenBank/DDBJ whole genome shotgun (WGS) entry which is preliminary data.</text>
</comment>
<keyword evidence="2" id="KW-1185">Reference proteome</keyword>
<evidence type="ECO:0000313" key="1">
    <source>
        <dbReference type="EMBL" id="MEQ2217556.1"/>
    </source>
</evidence>
<protein>
    <submittedName>
        <fullName evidence="1">Uncharacterized protein</fullName>
    </submittedName>
</protein>